<name>A0A413IRP0_9BACT</name>
<evidence type="ECO:0000256" key="1">
    <source>
        <dbReference type="SAM" id="SignalP"/>
    </source>
</evidence>
<dbReference type="AlphaFoldDB" id="A0A413IRP0"/>
<feature type="chain" id="PRO_5019383562" description="PKD-like family protein" evidence="1">
    <location>
        <begin position="20"/>
        <end position="536"/>
    </location>
</feature>
<proteinExistence type="predicted"/>
<feature type="signal peptide" evidence="1">
    <location>
        <begin position="1"/>
        <end position="19"/>
    </location>
</feature>
<dbReference type="EMBL" id="QSCR01000004">
    <property type="protein sequence ID" value="RGY20144.1"/>
    <property type="molecule type" value="Genomic_DNA"/>
</dbReference>
<accession>A0A413IRP0</accession>
<dbReference type="OrthoDB" id="1095195at2"/>
<reference evidence="2 3" key="1">
    <citation type="submission" date="2018-08" db="EMBL/GenBank/DDBJ databases">
        <title>A genome reference for cultivated species of the human gut microbiota.</title>
        <authorList>
            <person name="Zou Y."/>
            <person name="Xue W."/>
            <person name="Luo G."/>
        </authorList>
    </citation>
    <scope>NUCLEOTIDE SEQUENCE [LARGE SCALE GENOMIC DNA]</scope>
    <source>
        <strain evidence="2 3">OF02-7</strain>
    </source>
</reference>
<gene>
    <name evidence="2" type="ORF">DXA50_04600</name>
</gene>
<comment type="caution">
    <text evidence="2">The sequence shown here is derived from an EMBL/GenBank/DDBJ whole genome shotgun (WGS) entry which is preliminary data.</text>
</comment>
<protein>
    <recommendedName>
        <fullName evidence="4">PKD-like family protein</fullName>
    </recommendedName>
</protein>
<keyword evidence="1" id="KW-0732">Signal</keyword>
<evidence type="ECO:0000313" key="3">
    <source>
        <dbReference type="Proteomes" id="UP000286063"/>
    </source>
</evidence>
<evidence type="ECO:0008006" key="4">
    <source>
        <dbReference type="Google" id="ProtNLM"/>
    </source>
</evidence>
<dbReference type="Pfam" id="PF16407">
    <property type="entry name" value="PKD_2"/>
    <property type="match status" value="1"/>
</dbReference>
<dbReference type="Proteomes" id="UP000286063">
    <property type="component" value="Unassembled WGS sequence"/>
</dbReference>
<dbReference type="InterPro" id="IPR032183">
    <property type="entry name" value="PKD-like"/>
</dbReference>
<evidence type="ECO:0000313" key="2">
    <source>
        <dbReference type="EMBL" id="RGY20144.1"/>
    </source>
</evidence>
<sequence length="536" mass="59732">MKINAIVLFLFVFSLCACFDDKGNYDYREVAEITIENVPEVIEVLGNSDHIVVKPKVVSSLEGEITGDNANFEFSYKIEIKGGGTIESGQRWVDLNPAKTLDLDTLAAFVANTYIGWFSVTDKRSGVQTSATFDIKVSSPTYEGWMVLCNEGKQERVRMDMISVISAERVIPAYDVLTPLGLPELKQAKGIGFYPNRFANPADVIYVMSGEGTFKIDRETFKTDASWNIRNIDFIIPPGDENVICYTPVNNASTAGALACICVTDVGNAYVQVFDAAGAAFEYPVNTSIRGSVPEFRVAPYVGVSMARPGNGSTALLYDVDNRQFVGWKYGYDDDAMQTLTPLPDPENGLFSFKTGMELVYMESTRYSSGLVYAIFKDNAGKRCIYGINMSGNGFVQEAKYENLNAPDFDKATSFAFHSQFPYMFYAVDNKVYLHNLGTNTTFPMDNVVLGDNEEVTMLKFNLYRQCSLDDLNNQSDEFMARQYELMVGSYNHSVLDNNGGKLGFYPVDGVNNSVTKRTEYSGFAKIKDVVYRERR</sequence>
<dbReference type="RefSeq" id="WP_117721128.1">
    <property type="nucleotide sequence ID" value="NZ_CAUGOG010000018.1"/>
</dbReference>
<dbReference type="PROSITE" id="PS51257">
    <property type="entry name" value="PROKAR_LIPOPROTEIN"/>
    <property type="match status" value="1"/>
</dbReference>
<organism evidence="2 3">
    <name type="scientific">Butyricimonas virosa</name>
    <dbReference type="NCBI Taxonomy" id="544645"/>
    <lineage>
        <taxon>Bacteria</taxon>
        <taxon>Pseudomonadati</taxon>
        <taxon>Bacteroidota</taxon>
        <taxon>Bacteroidia</taxon>
        <taxon>Bacteroidales</taxon>
        <taxon>Odoribacteraceae</taxon>
        <taxon>Butyricimonas</taxon>
    </lineage>
</organism>